<proteinExistence type="predicted"/>
<evidence type="ECO:0000313" key="2">
    <source>
        <dbReference type="Proteomes" id="UP001162992"/>
    </source>
</evidence>
<name>A0ACC2CKW0_DIPCM</name>
<organism evidence="1 2">
    <name type="scientific">Diphasiastrum complanatum</name>
    <name type="common">Issler's clubmoss</name>
    <name type="synonym">Lycopodium complanatum</name>
    <dbReference type="NCBI Taxonomy" id="34168"/>
    <lineage>
        <taxon>Eukaryota</taxon>
        <taxon>Viridiplantae</taxon>
        <taxon>Streptophyta</taxon>
        <taxon>Embryophyta</taxon>
        <taxon>Tracheophyta</taxon>
        <taxon>Lycopodiopsida</taxon>
        <taxon>Lycopodiales</taxon>
        <taxon>Lycopodiaceae</taxon>
        <taxon>Lycopodioideae</taxon>
        <taxon>Diphasiastrum</taxon>
    </lineage>
</organism>
<gene>
    <name evidence="1" type="ORF">O6H91_09G002400</name>
</gene>
<sequence>MAHVKPSVRSRAANPSQQLVNGVGVGGGAVAVEELAVFEKESFNADSYVQSKCQSMSEKALRKLCSELLELKKASAEEMRKSVYANYAAFIRTSREISDLESELLAMRNLLSTQATLLHGLAEGVEFSNLTGDGSMHLEENGYLGDGALTSAAEKRAQALLDMLDVCLCEKKVEEALAALDEGDKLISDGRNGLSSTAVKTSQAALAKRRARLAEQLAKAAEQPSIRGTELRSAISALDRLGDGSRAHTLMLNSHHERLKYEIRDLRPSSTSYGGAYTTSLSQLVFSSIAQAAKDSVIVFGEQPAYASELFVWASGETEQFAFLLKKHVLSSSAAIGGLRAAAECAQIAIGHCALLESQGLALCPILSKLVKPSIEQAFKANVKRIEESVTALAAADDWVLKYTPATRSSTRTSLSTGAGLSSHLKLTISALSFNSMIQDFVDDVAPLVSLQLGGMTLDALGQLFEVYINILLKAMPMPIEDETSLEIFVRVAETEAQQLAVLANAAALADELLPRASLKLVPLQHNISKDDLRTVSQRNADKLMARVSRLPEQRDWRRRLQRGVDKLRDHFCQQHALGLIYTEDGEPQLCTEIYLKLDNQGDESYWQQEAMPSPIFQALFEKLSTIAEIAAEVLTGRERVVTLLLMRLTETVIIFLSNDQEFWEEMENGPRPIGANGLQQFVLDMQFVIQVASQGRYSSRNMRQVISDIISRAISSFSASGIDPNSVLPEDEWFLATAQDALKKLVVGWSKSGANDREPNSPTASTHSSLRSHGSP</sequence>
<accession>A0ACC2CKW0</accession>
<dbReference type="Proteomes" id="UP001162992">
    <property type="component" value="Chromosome 9"/>
</dbReference>
<keyword evidence="2" id="KW-1185">Reference proteome</keyword>
<evidence type="ECO:0000313" key="1">
    <source>
        <dbReference type="EMBL" id="KAJ7542602.1"/>
    </source>
</evidence>
<dbReference type="EMBL" id="CM055100">
    <property type="protein sequence ID" value="KAJ7542602.1"/>
    <property type="molecule type" value="Genomic_DNA"/>
</dbReference>
<reference evidence="2" key="1">
    <citation type="journal article" date="2024" name="Proc. Natl. Acad. Sci. U.S.A.">
        <title>Extraordinary preservation of gene collinearity over three hundred million years revealed in homosporous lycophytes.</title>
        <authorList>
            <person name="Li C."/>
            <person name="Wickell D."/>
            <person name="Kuo L.Y."/>
            <person name="Chen X."/>
            <person name="Nie B."/>
            <person name="Liao X."/>
            <person name="Peng D."/>
            <person name="Ji J."/>
            <person name="Jenkins J."/>
            <person name="Williams M."/>
            <person name="Shu S."/>
            <person name="Plott C."/>
            <person name="Barry K."/>
            <person name="Rajasekar S."/>
            <person name="Grimwood J."/>
            <person name="Han X."/>
            <person name="Sun S."/>
            <person name="Hou Z."/>
            <person name="He W."/>
            <person name="Dai G."/>
            <person name="Sun C."/>
            <person name="Schmutz J."/>
            <person name="Leebens-Mack J.H."/>
            <person name="Li F.W."/>
            <person name="Wang L."/>
        </authorList>
    </citation>
    <scope>NUCLEOTIDE SEQUENCE [LARGE SCALE GENOMIC DNA]</scope>
    <source>
        <strain evidence="2">cv. PW_Plant_1</strain>
    </source>
</reference>
<protein>
    <submittedName>
        <fullName evidence="1">Uncharacterized protein</fullName>
    </submittedName>
</protein>
<comment type="caution">
    <text evidence="1">The sequence shown here is derived from an EMBL/GenBank/DDBJ whole genome shotgun (WGS) entry which is preliminary data.</text>
</comment>